<dbReference type="InterPro" id="IPR000620">
    <property type="entry name" value="EamA_dom"/>
</dbReference>
<comment type="caution">
    <text evidence="3">The sequence shown here is derived from an EMBL/GenBank/DDBJ whole genome shotgun (WGS) entry which is preliminary data.</text>
</comment>
<feature type="transmembrane region" description="Helical" evidence="1">
    <location>
        <begin position="129"/>
        <end position="147"/>
    </location>
</feature>
<accession>A0A7W6M4Z5</accession>
<dbReference type="SUPFAM" id="SSF103481">
    <property type="entry name" value="Multidrug resistance efflux transporter EmrE"/>
    <property type="match status" value="2"/>
</dbReference>
<evidence type="ECO:0000313" key="4">
    <source>
        <dbReference type="Proteomes" id="UP000565745"/>
    </source>
</evidence>
<dbReference type="PANTHER" id="PTHR22911">
    <property type="entry name" value="ACYL-MALONYL CONDENSING ENZYME-RELATED"/>
    <property type="match status" value="1"/>
</dbReference>
<keyword evidence="1" id="KW-0472">Membrane</keyword>
<feature type="transmembrane region" description="Helical" evidence="1">
    <location>
        <begin position="12"/>
        <end position="29"/>
    </location>
</feature>
<dbReference type="Proteomes" id="UP000565745">
    <property type="component" value="Unassembled WGS sequence"/>
</dbReference>
<sequence>MRRSLSKTSLAILYLLTAIVLFDAMGLLIKRLSVAYSAAELSAYRNIFGLIPAGLVLWGSAEWHHKGRILRLRQWRLALLRGVILTGAQLSFYMSLGLLTFATASTITYANALFLVALAVPLLGEKVGLMRWGAVIIGFIGVILIVGPGRDTFSNAALLPLFAAFCYALVGVTARMMDDAVPTALINLYSSTVAAVAAFLLVPLLGGFTTLQKTSDLIWIAGMGAFGGTAVLLLITAYRTADQSDLAPFSYFGIPIAFFLGWLFYGEAPWAELFPGALLIVAGGLIIIWRERQLRQAQTTTSSAT</sequence>
<feature type="transmembrane region" description="Helical" evidence="1">
    <location>
        <begin position="184"/>
        <end position="205"/>
    </location>
</feature>
<evidence type="ECO:0000259" key="2">
    <source>
        <dbReference type="Pfam" id="PF00892"/>
    </source>
</evidence>
<feature type="transmembrane region" description="Helical" evidence="1">
    <location>
        <begin position="249"/>
        <end position="265"/>
    </location>
</feature>
<dbReference type="GO" id="GO:0016020">
    <property type="term" value="C:membrane"/>
    <property type="evidence" value="ECO:0007669"/>
    <property type="project" value="InterPro"/>
</dbReference>
<feature type="transmembrane region" description="Helical" evidence="1">
    <location>
        <begin position="217"/>
        <end position="237"/>
    </location>
</feature>
<keyword evidence="1" id="KW-0812">Transmembrane</keyword>
<dbReference type="Pfam" id="PF00892">
    <property type="entry name" value="EamA"/>
    <property type="match status" value="2"/>
</dbReference>
<feature type="domain" description="EamA" evidence="2">
    <location>
        <begin position="10"/>
        <end position="146"/>
    </location>
</feature>
<dbReference type="InterPro" id="IPR037185">
    <property type="entry name" value="EmrE-like"/>
</dbReference>
<dbReference type="OrthoDB" id="9812899at2"/>
<dbReference type="AlphaFoldDB" id="A0A7W6M4Z5"/>
<dbReference type="PANTHER" id="PTHR22911:SF103">
    <property type="entry name" value="BLR2811 PROTEIN"/>
    <property type="match status" value="1"/>
</dbReference>
<organism evidence="3 4">
    <name type="scientific">Sulfitobacter noctilucicola</name>
    <dbReference type="NCBI Taxonomy" id="1342301"/>
    <lineage>
        <taxon>Bacteria</taxon>
        <taxon>Pseudomonadati</taxon>
        <taxon>Pseudomonadota</taxon>
        <taxon>Alphaproteobacteria</taxon>
        <taxon>Rhodobacterales</taxon>
        <taxon>Roseobacteraceae</taxon>
        <taxon>Sulfitobacter</taxon>
    </lineage>
</organism>
<proteinExistence type="predicted"/>
<name>A0A7W6M4Z5_9RHOB</name>
<feature type="transmembrane region" description="Helical" evidence="1">
    <location>
        <begin position="41"/>
        <end position="58"/>
    </location>
</feature>
<feature type="transmembrane region" description="Helical" evidence="1">
    <location>
        <begin position="107"/>
        <end position="124"/>
    </location>
</feature>
<gene>
    <name evidence="3" type="ORF">GGR93_000217</name>
</gene>
<feature type="transmembrane region" description="Helical" evidence="1">
    <location>
        <begin position="271"/>
        <end position="289"/>
    </location>
</feature>
<protein>
    <submittedName>
        <fullName evidence="3">Drug/metabolite transporter (DMT)-like permease</fullName>
    </submittedName>
</protein>
<dbReference type="EMBL" id="JACIFU010000001">
    <property type="protein sequence ID" value="MBB4172456.1"/>
    <property type="molecule type" value="Genomic_DNA"/>
</dbReference>
<feature type="transmembrane region" description="Helical" evidence="1">
    <location>
        <begin position="153"/>
        <end position="172"/>
    </location>
</feature>
<evidence type="ECO:0000313" key="3">
    <source>
        <dbReference type="EMBL" id="MBB4172456.1"/>
    </source>
</evidence>
<keyword evidence="1" id="KW-1133">Transmembrane helix</keyword>
<reference evidence="3 4" key="1">
    <citation type="submission" date="2020-08" db="EMBL/GenBank/DDBJ databases">
        <title>Genomic Encyclopedia of Type Strains, Phase IV (KMG-IV): sequencing the most valuable type-strain genomes for metagenomic binning, comparative biology and taxonomic classification.</title>
        <authorList>
            <person name="Goeker M."/>
        </authorList>
    </citation>
    <scope>NUCLEOTIDE SEQUENCE [LARGE SCALE GENOMIC DNA]</scope>
    <source>
        <strain evidence="3 4">DSM 101015</strain>
    </source>
</reference>
<keyword evidence="4" id="KW-1185">Reference proteome</keyword>
<feature type="domain" description="EamA" evidence="2">
    <location>
        <begin position="157"/>
        <end position="288"/>
    </location>
</feature>
<evidence type="ECO:0000256" key="1">
    <source>
        <dbReference type="SAM" id="Phobius"/>
    </source>
</evidence>
<dbReference type="RefSeq" id="WP_025055452.1">
    <property type="nucleotide sequence ID" value="NZ_JACIFU010000001.1"/>
</dbReference>